<dbReference type="GO" id="GO:0006508">
    <property type="term" value="P:proteolysis"/>
    <property type="evidence" value="ECO:0007669"/>
    <property type="project" value="InterPro"/>
</dbReference>
<dbReference type="SUPFAM" id="SSF49899">
    <property type="entry name" value="Concanavalin A-like lectins/glucanases"/>
    <property type="match status" value="1"/>
</dbReference>
<dbReference type="AlphaFoldDB" id="A0A6A6XQB4"/>
<dbReference type="PANTHER" id="PTHR37536:SF1">
    <property type="entry name" value="ASPERGILLOPEPSIN, PUTAITVE (AFU_ORTHOLOGUE AFUA_7G01200)"/>
    <property type="match status" value="1"/>
</dbReference>
<name>A0A6A6XQB4_9PLEO</name>
<reference evidence="3" key="1">
    <citation type="journal article" date="2020" name="Stud. Mycol.">
        <title>101 Dothideomycetes genomes: a test case for predicting lifestyles and emergence of pathogens.</title>
        <authorList>
            <person name="Haridas S."/>
            <person name="Albert R."/>
            <person name="Binder M."/>
            <person name="Bloem J."/>
            <person name="Labutti K."/>
            <person name="Salamov A."/>
            <person name="Andreopoulos B."/>
            <person name="Baker S."/>
            <person name="Barry K."/>
            <person name="Bills G."/>
            <person name="Bluhm B."/>
            <person name="Cannon C."/>
            <person name="Castanera R."/>
            <person name="Culley D."/>
            <person name="Daum C."/>
            <person name="Ezra D."/>
            <person name="Gonzalez J."/>
            <person name="Henrissat B."/>
            <person name="Kuo A."/>
            <person name="Liang C."/>
            <person name="Lipzen A."/>
            <person name="Lutzoni F."/>
            <person name="Magnuson J."/>
            <person name="Mondo S."/>
            <person name="Nolan M."/>
            <person name="Ohm R."/>
            <person name="Pangilinan J."/>
            <person name="Park H.-J."/>
            <person name="Ramirez L."/>
            <person name="Alfaro M."/>
            <person name="Sun H."/>
            <person name="Tritt A."/>
            <person name="Yoshinaga Y."/>
            <person name="Zwiers L.-H."/>
            <person name="Turgeon B."/>
            <person name="Goodwin S."/>
            <person name="Spatafora J."/>
            <person name="Crous P."/>
            <person name="Grigoriev I."/>
        </authorList>
    </citation>
    <scope>NUCLEOTIDE SEQUENCE</scope>
    <source>
        <strain evidence="3">CBS 109.77</strain>
    </source>
</reference>
<dbReference type="CDD" id="cd13426">
    <property type="entry name" value="Peptidase_G1"/>
    <property type="match status" value="1"/>
</dbReference>
<organism evidence="3 4">
    <name type="scientific">Melanomma pulvis-pyrius CBS 109.77</name>
    <dbReference type="NCBI Taxonomy" id="1314802"/>
    <lineage>
        <taxon>Eukaryota</taxon>
        <taxon>Fungi</taxon>
        <taxon>Dikarya</taxon>
        <taxon>Ascomycota</taxon>
        <taxon>Pezizomycotina</taxon>
        <taxon>Dothideomycetes</taxon>
        <taxon>Pleosporomycetidae</taxon>
        <taxon>Pleosporales</taxon>
        <taxon>Melanommataceae</taxon>
        <taxon>Melanomma</taxon>
    </lineage>
</organism>
<dbReference type="Gene3D" id="2.60.120.700">
    <property type="entry name" value="Peptidase G1"/>
    <property type="match status" value="1"/>
</dbReference>
<dbReference type="OrthoDB" id="2862635at2759"/>
<feature type="compositionally biased region" description="Polar residues" evidence="2">
    <location>
        <begin position="1"/>
        <end position="11"/>
    </location>
</feature>
<accession>A0A6A6XQB4</accession>
<dbReference type="Proteomes" id="UP000799757">
    <property type="component" value="Unassembled WGS sequence"/>
</dbReference>
<dbReference type="Pfam" id="PF01828">
    <property type="entry name" value="Peptidase_A4"/>
    <property type="match status" value="1"/>
</dbReference>
<evidence type="ECO:0000313" key="4">
    <source>
        <dbReference type="Proteomes" id="UP000799757"/>
    </source>
</evidence>
<dbReference type="EMBL" id="MU001780">
    <property type="protein sequence ID" value="KAF2798610.1"/>
    <property type="molecule type" value="Genomic_DNA"/>
</dbReference>
<dbReference type="GO" id="GO:0070007">
    <property type="term" value="F:glutamic-type endopeptidase activity"/>
    <property type="evidence" value="ECO:0007669"/>
    <property type="project" value="InterPro"/>
</dbReference>
<evidence type="ECO:0000313" key="3">
    <source>
        <dbReference type="EMBL" id="KAF2798610.1"/>
    </source>
</evidence>
<protein>
    <submittedName>
        <fullName evidence="3">Putative aspergillopepsin</fullName>
    </submittedName>
</protein>
<dbReference type="InterPro" id="IPR038656">
    <property type="entry name" value="Peptidase_G1_sf"/>
</dbReference>
<keyword evidence="4" id="KW-1185">Reference proteome</keyword>
<evidence type="ECO:0000256" key="2">
    <source>
        <dbReference type="SAM" id="MobiDB-lite"/>
    </source>
</evidence>
<dbReference type="InterPro" id="IPR013320">
    <property type="entry name" value="ConA-like_dom_sf"/>
</dbReference>
<gene>
    <name evidence="3" type="ORF">K505DRAFT_321746</name>
</gene>
<sequence>MASSAQPNMPQATGAVPINPSPVTPEQRLEYTRRLLESITFAQPMAPDFDPVAATPEQLRLHGLPPRPAADLAPEQFAKWEKLVTELKGKELIRPTFKIIQRDETSRPAGRPEAKKWTTKNWAGAVIAQSVFTLIHSNWTVPLPEAGQGDHDVWYSSAYVGLDGYQTNSNDVLAGGTGHDYYKADGGSSKTYAWYQWYPAYPVELVNFPVNPGNRVWCEVWSYLPQNGQTGAFSIYNSSTGKYASFSFSAPAGVQLLGDSAEWVVEGEDPEANFHLVEFDDCWALKTNGYWYNLSSATTVASTCDDGTVCTAEITNTDTLVVTYKGKGGYQ</sequence>
<dbReference type="PANTHER" id="PTHR37536">
    <property type="entry name" value="PUTATIVE (AFU_ORTHOLOGUE AFUA_3G02970)-RELATED"/>
    <property type="match status" value="1"/>
</dbReference>
<dbReference type="InterPro" id="IPR000250">
    <property type="entry name" value="Peptidase_G1"/>
</dbReference>
<feature type="region of interest" description="Disordered" evidence="2">
    <location>
        <begin position="1"/>
        <end position="24"/>
    </location>
</feature>
<proteinExistence type="predicted"/>
<evidence type="ECO:0000256" key="1">
    <source>
        <dbReference type="PIRSR" id="PIRSR600250-50"/>
    </source>
</evidence>
<feature type="active site" description="Proton acceptor" evidence="1">
    <location>
        <position position="266"/>
    </location>
</feature>